<evidence type="ECO:0000313" key="3">
    <source>
        <dbReference type="EMBL" id="HFI90468.1"/>
    </source>
</evidence>
<dbReference type="GO" id="GO:0005737">
    <property type="term" value="C:cytoplasm"/>
    <property type="evidence" value="ECO:0007669"/>
    <property type="project" value="TreeGrafter"/>
</dbReference>
<dbReference type="Pfam" id="PF15632">
    <property type="entry name" value="ATPgrasp_Ter"/>
    <property type="match status" value="1"/>
</dbReference>
<feature type="domain" description="ATP-grasp" evidence="2">
    <location>
        <begin position="126"/>
        <end position="311"/>
    </location>
</feature>
<sequence>MNTNVTKNIDILLSNGWDRIAYNVLRGLAKNGLKVVFGADNYLGMGYYSKYASSKFIHHNYKKSEKLFISDILNAINKFKPKVYIPTGEEIFSVSRNLEELKRTGVKIPISDIHTLESLNNKVYSFKLAQSTNIPTPETIIPNDLNEIIEFIKENDLPVIIKRGWSRSAQGVFKVENLNISQIQSLIKKNHLEFGKFIVQKFVNGETYGISVLMNNGETRAVFTHKRLREKIITGGPSTLRISTRNSKLENFAINLLSSVKFHGVAMIEFKFNEKTGDAWFIECNPRFWGSVGLAINAGVNFPYLLYKLAVDGDVEPVTDYKEGLVVEWWLGDKLARLKYLSSSIRNNNYIPSSFKINYFDDYYDDDPIPFFAWIFLLLRRKFIKLR</sequence>
<dbReference type="PANTHER" id="PTHR21621">
    <property type="entry name" value="RIBOSOMAL PROTEIN S6 MODIFICATION PROTEIN"/>
    <property type="match status" value="1"/>
</dbReference>
<evidence type="ECO:0000256" key="1">
    <source>
        <dbReference type="PROSITE-ProRule" id="PRU00409"/>
    </source>
</evidence>
<dbReference type="EMBL" id="DSUJ01000008">
    <property type="protein sequence ID" value="HFI90468.1"/>
    <property type="molecule type" value="Genomic_DNA"/>
</dbReference>
<dbReference type="GO" id="GO:0005524">
    <property type="term" value="F:ATP binding"/>
    <property type="evidence" value="ECO:0007669"/>
    <property type="project" value="UniProtKB-UniRule"/>
</dbReference>
<protein>
    <submittedName>
        <fullName evidence="3">ATP-grasp domain-containing protein</fullName>
    </submittedName>
</protein>
<proteinExistence type="predicted"/>
<dbReference type="GO" id="GO:0018169">
    <property type="term" value="F:ribosomal S6-glutamic acid ligase activity"/>
    <property type="evidence" value="ECO:0007669"/>
    <property type="project" value="TreeGrafter"/>
</dbReference>
<dbReference type="InterPro" id="IPR011761">
    <property type="entry name" value="ATP-grasp"/>
</dbReference>
<dbReference type="PROSITE" id="PS50975">
    <property type="entry name" value="ATP_GRASP"/>
    <property type="match status" value="1"/>
</dbReference>
<dbReference type="AlphaFoldDB" id="A0A7V3E6Q3"/>
<name>A0A7V3E6Q3_9BACT</name>
<keyword evidence="1" id="KW-0547">Nucleotide-binding</keyword>
<dbReference type="InterPro" id="IPR013815">
    <property type="entry name" value="ATP_grasp_subdomain_1"/>
</dbReference>
<accession>A0A7V3E6Q3</accession>
<gene>
    <name evidence="3" type="ORF">ENS31_02930</name>
</gene>
<dbReference type="PANTHER" id="PTHR21621:SF0">
    <property type="entry name" value="BETA-CITRYLGLUTAMATE SYNTHASE B-RELATED"/>
    <property type="match status" value="1"/>
</dbReference>
<dbReference type="GO" id="GO:0009432">
    <property type="term" value="P:SOS response"/>
    <property type="evidence" value="ECO:0007669"/>
    <property type="project" value="TreeGrafter"/>
</dbReference>
<dbReference type="SUPFAM" id="SSF56059">
    <property type="entry name" value="Glutathione synthetase ATP-binding domain-like"/>
    <property type="match status" value="1"/>
</dbReference>
<dbReference type="Gene3D" id="3.30.1490.20">
    <property type="entry name" value="ATP-grasp fold, A domain"/>
    <property type="match status" value="1"/>
</dbReference>
<evidence type="ECO:0000259" key="2">
    <source>
        <dbReference type="PROSITE" id="PS50975"/>
    </source>
</evidence>
<keyword evidence="1" id="KW-0067">ATP-binding</keyword>
<organism evidence="3">
    <name type="scientific">Ignavibacterium album</name>
    <dbReference type="NCBI Taxonomy" id="591197"/>
    <lineage>
        <taxon>Bacteria</taxon>
        <taxon>Pseudomonadati</taxon>
        <taxon>Ignavibacteriota</taxon>
        <taxon>Ignavibacteria</taxon>
        <taxon>Ignavibacteriales</taxon>
        <taxon>Ignavibacteriaceae</taxon>
        <taxon>Ignavibacterium</taxon>
    </lineage>
</organism>
<reference evidence="3" key="1">
    <citation type="journal article" date="2020" name="mSystems">
        <title>Genome- and Community-Level Interaction Insights into Carbon Utilization and Element Cycling Functions of Hydrothermarchaeota in Hydrothermal Sediment.</title>
        <authorList>
            <person name="Zhou Z."/>
            <person name="Liu Y."/>
            <person name="Xu W."/>
            <person name="Pan J."/>
            <person name="Luo Z.H."/>
            <person name="Li M."/>
        </authorList>
    </citation>
    <scope>NUCLEOTIDE SEQUENCE [LARGE SCALE GENOMIC DNA]</scope>
    <source>
        <strain evidence="3">SpSt-479</strain>
    </source>
</reference>
<dbReference type="Gene3D" id="3.30.470.20">
    <property type="entry name" value="ATP-grasp fold, B domain"/>
    <property type="match status" value="1"/>
</dbReference>
<comment type="caution">
    <text evidence="3">The sequence shown here is derived from an EMBL/GenBank/DDBJ whole genome shotgun (WGS) entry which is preliminary data.</text>
</comment>
<dbReference type="GO" id="GO:0046872">
    <property type="term" value="F:metal ion binding"/>
    <property type="evidence" value="ECO:0007669"/>
    <property type="project" value="InterPro"/>
</dbReference>